<evidence type="ECO:0000313" key="3">
    <source>
        <dbReference type="EMBL" id="MBM2617509.1"/>
    </source>
</evidence>
<evidence type="ECO:0000259" key="2">
    <source>
        <dbReference type="Pfam" id="PF05193"/>
    </source>
</evidence>
<accession>A0ABS2AE33</accession>
<evidence type="ECO:0000313" key="4">
    <source>
        <dbReference type="Proteomes" id="UP000632138"/>
    </source>
</evidence>
<keyword evidence="4" id="KW-1185">Reference proteome</keyword>
<dbReference type="SUPFAM" id="SSF63411">
    <property type="entry name" value="LuxS/MPP-like metallohydrolase"/>
    <property type="match status" value="2"/>
</dbReference>
<evidence type="ECO:0000259" key="1">
    <source>
        <dbReference type="Pfam" id="PF00675"/>
    </source>
</evidence>
<feature type="domain" description="Peptidase M16 N-terminal" evidence="1">
    <location>
        <begin position="33"/>
        <end position="148"/>
    </location>
</feature>
<dbReference type="InterPro" id="IPR007863">
    <property type="entry name" value="Peptidase_M16_C"/>
</dbReference>
<dbReference type="PANTHER" id="PTHR11851">
    <property type="entry name" value="METALLOPROTEASE"/>
    <property type="match status" value="1"/>
</dbReference>
<dbReference type="Pfam" id="PF00675">
    <property type="entry name" value="Peptidase_M16"/>
    <property type="match status" value="1"/>
</dbReference>
<comment type="caution">
    <text evidence="3">The sequence shown here is derived from an EMBL/GenBank/DDBJ whole genome shotgun (WGS) entry which is preliminary data.</text>
</comment>
<organism evidence="3 4">
    <name type="scientific">Paractinoplanes ovalisporus</name>
    <dbReference type="NCBI Taxonomy" id="2810368"/>
    <lineage>
        <taxon>Bacteria</taxon>
        <taxon>Bacillati</taxon>
        <taxon>Actinomycetota</taxon>
        <taxon>Actinomycetes</taxon>
        <taxon>Micromonosporales</taxon>
        <taxon>Micromonosporaceae</taxon>
        <taxon>Paractinoplanes</taxon>
    </lineage>
</organism>
<dbReference type="Gene3D" id="3.30.830.10">
    <property type="entry name" value="Metalloenzyme, LuxS/M16 peptidase-like"/>
    <property type="match status" value="2"/>
</dbReference>
<reference evidence="3 4" key="1">
    <citation type="submission" date="2021-01" db="EMBL/GenBank/DDBJ databases">
        <title>Actinoplanes sp. nov. LDG1-06 isolated from lichen.</title>
        <authorList>
            <person name="Saeng-In P."/>
            <person name="Phongsopitanun W."/>
            <person name="Kanchanasin P."/>
            <person name="Yuki M."/>
            <person name="Kudo T."/>
            <person name="Ohkuma M."/>
            <person name="Tanasupawat S."/>
        </authorList>
    </citation>
    <scope>NUCLEOTIDE SEQUENCE [LARGE SCALE GENOMIC DNA]</scope>
    <source>
        <strain evidence="3 4">LDG1-06</strain>
    </source>
</reference>
<dbReference type="RefSeq" id="WP_203377543.1">
    <property type="nucleotide sequence ID" value="NZ_JAENHP010000005.1"/>
</dbReference>
<dbReference type="EMBL" id="JAENHP010000005">
    <property type="protein sequence ID" value="MBM2617509.1"/>
    <property type="molecule type" value="Genomic_DNA"/>
</dbReference>
<dbReference type="InterPro" id="IPR011765">
    <property type="entry name" value="Pept_M16_N"/>
</dbReference>
<dbReference type="PANTHER" id="PTHR11851:SF224">
    <property type="entry name" value="PROCESSING PROTEASE"/>
    <property type="match status" value="1"/>
</dbReference>
<name>A0ABS2AE33_9ACTN</name>
<gene>
    <name evidence="3" type="ORF">JIG36_18290</name>
</gene>
<dbReference type="Pfam" id="PF05193">
    <property type="entry name" value="Peptidase_M16_C"/>
    <property type="match status" value="1"/>
</dbReference>
<dbReference type="InterPro" id="IPR050361">
    <property type="entry name" value="MPP/UQCRC_Complex"/>
</dbReference>
<sequence length="448" mass="47423">MTLIATRPDPGDARPYTFPDLQRVTVAGGTVIGAHLPGQALASAMLLLDAGAAREADGREGTATVLAKSLEEGTEKRDSAAYALALESLGAELAPGVDWDTFRAGVSAPVPQLLDAVRLAAEAVRTPRLDVADVTRVRDDEVTALRMDWAQPGPRADAALRADLFGAAERFGRPMHGDPTSVAAVTVDDVLAFHRAWLRRPGVLLVAGDLSTLDLKALGEAAFAGTSGEPLAVEPPLGVPLRDERRILLVDRPGSVQSTLRIGHRSPERATPDYVSMTLAATVLGGAFTSRLNHLIREVKGYSYGIRGSYAMSRRFGRFEVAAGVQTAVTAPAIVDTIGEIARTQETGVTEDELAVARSWRAGQLSVEMQTPGSIVGALSTLVVHGLPDDYYTTLRSQYLETSLAEVSDAAARHLHPHALTLVVEGDAAVIRDELVAAKIGEVVDAEI</sequence>
<protein>
    <submittedName>
        <fullName evidence="3">Insulinase family protein</fullName>
    </submittedName>
</protein>
<dbReference type="InterPro" id="IPR011249">
    <property type="entry name" value="Metalloenz_LuxS/M16"/>
</dbReference>
<feature type="domain" description="Peptidase M16 C-terminal" evidence="2">
    <location>
        <begin position="185"/>
        <end position="358"/>
    </location>
</feature>
<dbReference type="Proteomes" id="UP000632138">
    <property type="component" value="Unassembled WGS sequence"/>
</dbReference>
<proteinExistence type="predicted"/>